<feature type="domain" description="O-methyltransferase C-terminal" evidence="4">
    <location>
        <begin position="44"/>
        <end position="144"/>
    </location>
</feature>
<dbReference type="STRING" id="1590841.A0A2R6RSD6"/>
<keyword evidence="2 5" id="KW-0808">Transferase</keyword>
<dbReference type="Gene3D" id="3.40.50.150">
    <property type="entry name" value="Vaccinia Virus protein VP39"/>
    <property type="match status" value="2"/>
</dbReference>
<dbReference type="Gramene" id="PSS32944">
    <property type="protein sequence ID" value="PSS32944"/>
    <property type="gene ID" value="CEY00_Acc03240"/>
</dbReference>
<dbReference type="EMBL" id="NKQK01000003">
    <property type="protein sequence ID" value="PSS32944.1"/>
    <property type="molecule type" value="Genomic_DNA"/>
</dbReference>
<protein>
    <submittedName>
        <fullName evidence="5">Flavone 3'-O-methyltransferase</fullName>
    </submittedName>
</protein>
<dbReference type="InterPro" id="IPR029063">
    <property type="entry name" value="SAM-dependent_MTases_sf"/>
</dbReference>
<dbReference type="PANTHER" id="PTHR11746">
    <property type="entry name" value="O-METHYLTRANSFERASE"/>
    <property type="match status" value="1"/>
</dbReference>
<name>A0A2R6RSD6_ACTCC</name>
<dbReference type="PROSITE" id="PS51683">
    <property type="entry name" value="SAM_OMT_II"/>
    <property type="match status" value="1"/>
</dbReference>
<evidence type="ECO:0000256" key="2">
    <source>
        <dbReference type="ARBA" id="ARBA00022679"/>
    </source>
</evidence>
<reference evidence="5 6" key="1">
    <citation type="submission" date="2017-07" db="EMBL/GenBank/DDBJ databases">
        <title>An improved, manually edited Actinidia chinensis var. chinensis (kiwifruit) genome highlights the challenges associated with draft genomes and gene prediction in plants.</title>
        <authorList>
            <person name="Pilkington S."/>
            <person name="Crowhurst R."/>
            <person name="Hilario E."/>
            <person name="Nardozza S."/>
            <person name="Fraser L."/>
            <person name="Peng Y."/>
            <person name="Gunaseelan K."/>
            <person name="Simpson R."/>
            <person name="Tahir J."/>
            <person name="Deroles S."/>
            <person name="Templeton K."/>
            <person name="Luo Z."/>
            <person name="Davy M."/>
            <person name="Cheng C."/>
            <person name="Mcneilage M."/>
            <person name="Scaglione D."/>
            <person name="Liu Y."/>
            <person name="Zhang Q."/>
            <person name="Datson P."/>
            <person name="De Silva N."/>
            <person name="Gardiner S."/>
            <person name="Bassett H."/>
            <person name="Chagne D."/>
            <person name="Mccallum J."/>
            <person name="Dzierzon H."/>
            <person name="Deng C."/>
            <person name="Wang Y.-Y."/>
            <person name="Barron N."/>
            <person name="Manako K."/>
            <person name="Bowen J."/>
            <person name="Foster T."/>
            <person name="Erridge Z."/>
            <person name="Tiffin H."/>
            <person name="Waite C."/>
            <person name="Davies K."/>
            <person name="Grierson E."/>
            <person name="Laing W."/>
            <person name="Kirk R."/>
            <person name="Chen X."/>
            <person name="Wood M."/>
            <person name="Montefiori M."/>
            <person name="Brummell D."/>
            <person name="Schwinn K."/>
            <person name="Catanach A."/>
            <person name="Fullerton C."/>
            <person name="Li D."/>
            <person name="Meiyalaghan S."/>
            <person name="Nieuwenhuizen N."/>
            <person name="Read N."/>
            <person name="Prakash R."/>
            <person name="Hunter D."/>
            <person name="Zhang H."/>
            <person name="Mckenzie M."/>
            <person name="Knabel M."/>
            <person name="Harris A."/>
            <person name="Allan A."/>
            <person name="Chen A."/>
            <person name="Janssen B."/>
            <person name="Plunkett B."/>
            <person name="Dwamena C."/>
            <person name="Voogd C."/>
            <person name="Leif D."/>
            <person name="Lafferty D."/>
            <person name="Souleyre E."/>
            <person name="Varkonyi-Gasic E."/>
            <person name="Gambi F."/>
            <person name="Hanley J."/>
            <person name="Yao J.-L."/>
            <person name="Cheung J."/>
            <person name="David K."/>
            <person name="Warren B."/>
            <person name="Marsh K."/>
            <person name="Snowden K."/>
            <person name="Lin-Wang K."/>
            <person name="Brian L."/>
            <person name="Martinez-Sanchez M."/>
            <person name="Wang M."/>
            <person name="Ileperuma N."/>
            <person name="Macnee N."/>
            <person name="Campin R."/>
            <person name="Mcatee P."/>
            <person name="Drummond R."/>
            <person name="Espley R."/>
            <person name="Ireland H."/>
            <person name="Wu R."/>
            <person name="Atkinson R."/>
            <person name="Karunairetnam S."/>
            <person name="Bulley S."/>
            <person name="Chunkath S."/>
            <person name="Hanley Z."/>
            <person name="Storey R."/>
            <person name="Thrimawithana A."/>
            <person name="Thomson S."/>
            <person name="David C."/>
            <person name="Testolin R."/>
        </authorList>
    </citation>
    <scope>NUCLEOTIDE SEQUENCE [LARGE SCALE GENOMIC DNA]</scope>
    <source>
        <strain evidence="6">cv. Red5</strain>
        <tissue evidence="5">Young leaf</tissue>
    </source>
</reference>
<keyword evidence="6" id="KW-1185">Reference proteome</keyword>
<keyword evidence="1 5" id="KW-0489">Methyltransferase</keyword>
<evidence type="ECO:0000256" key="1">
    <source>
        <dbReference type="ARBA" id="ARBA00022603"/>
    </source>
</evidence>
<evidence type="ECO:0000259" key="4">
    <source>
        <dbReference type="Pfam" id="PF00891"/>
    </source>
</evidence>
<dbReference type="AlphaFoldDB" id="A0A2R6RSD6"/>
<comment type="caution">
    <text evidence="5">The sequence shown here is derived from an EMBL/GenBank/DDBJ whole genome shotgun (WGS) entry which is preliminary data.</text>
</comment>
<evidence type="ECO:0000313" key="6">
    <source>
        <dbReference type="Proteomes" id="UP000241394"/>
    </source>
</evidence>
<dbReference type="OrthoDB" id="1606438at2759"/>
<keyword evidence="3" id="KW-0949">S-adenosyl-L-methionine</keyword>
<evidence type="ECO:0000313" key="5">
    <source>
        <dbReference type="EMBL" id="PSS32944.1"/>
    </source>
</evidence>
<sequence>MIRYHLKDAVVDGGIPFNKAYGMSAFEYHGTDPRFNKVFNQGMYHLKDAVVDGGIPFNKAYGMSAFEYHGTDPRFNKVFNQGMSNHSTFTMKKILETYHGFEGLTTLVDVGGGIGATLNMIVSKYPTVRGINFDLPHVIEDAPT</sequence>
<organism evidence="5 6">
    <name type="scientific">Actinidia chinensis var. chinensis</name>
    <name type="common">Chinese soft-hair kiwi</name>
    <dbReference type="NCBI Taxonomy" id="1590841"/>
    <lineage>
        <taxon>Eukaryota</taxon>
        <taxon>Viridiplantae</taxon>
        <taxon>Streptophyta</taxon>
        <taxon>Embryophyta</taxon>
        <taxon>Tracheophyta</taxon>
        <taxon>Spermatophyta</taxon>
        <taxon>Magnoliopsida</taxon>
        <taxon>eudicotyledons</taxon>
        <taxon>Gunneridae</taxon>
        <taxon>Pentapetalae</taxon>
        <taxon>asterids</taxon>
        <taxon>Ericales</taxon>
        <taxon>Actinidiaceae</taxon>
        <taxon>Actinidia</taxon>
    </lineage>
</organism>
<dbReference type="Proteomes" id="UP000241394">
    <property type="component" value="Chromosome LG3"/>
</dbReference>
<proteinExistence type="predicted"/>
<accession>A0A2R6RSD6</accession>
<dbReference type="InterPro" id="IPR001077">
    <property type="entry name" value="COMT_C"/>
</dbReference>
<evidence type="ECO:0000256" key="3">
    <source>
        <dbReference type="ARBA" id="ARBA00022691"/>
    </source>
</evidence>
<reference evidence="6" key="2">
    <citation type="journal article" date="2018" name="BMC Genomics">
        <title>A manually annotated Actinidia chinensis var. chinensis (kiwifruit) genome highlights the challenges associated with draft genomes and gene prediction in plants.</title>
        <authorList>
            <person name="Pilkington S.M."/>
            <person name="Crowhurst R."/>
            <person name="Hilario E."/>
            <person name="Nardozza S."/>
            <person name="Fraser L."/>
            <person name="Peng Y."/>
            <person name="Gunaseelan K."/>
            <person name="Simpson R."/>
            <person name="Tahir J."/>
            <person name="Deroles S.C."/>
            <person name="Templeton K."/>
            <person name="Luo Z."/>
            <person name="Davy M."/>
            <person name="Cheng C."/>
            <person name="McNeilage M."/>
            <person name="Scaglione D."/>
            <person name="Liu Y."/>
            <person name="Zhang Q."/>
            <person name="Datson P."/>
            <person name="De Silva N."/>
            <person name="Gardiner S.E."/>
            <person name="Bassett H."/>
            <person name="Chagne D."/>
            <person name="McCallum J."/>
            <person name="Dzierzon H."/>
            <person name="Deng C."/>
            <person name="Wang Y.Y."/>
            <person name="Barron L."/>
            <person name="Manako K."/>
            <person name="Bowen J."/>
            <person name="Foster T.M."/>
            <person name="Erridge Z.A."/>
            <person name="Tiffin H."/>
            <person name="Waite C.N."/>
            <person name="Davies K.M."/>
            <person name="Grierson E.P."/>
            <person name="Laing W.A."/>
            <person name="Kirk R."/>
            <person name="Chen X."/>
            <person name="Wood M."/>
            <person name="Montefiori M."/>
            <person name="Brummell D.A."/>
            <person name="Schwinn K.E."/>
            <person name="Catanach A."/>
            <person name="Fullerton C."/>
            <person name="Li D."/>
            <person name="Meiyalaghan S."/>
            <person name="Nieuwenhuizen N."/>
            <person name="Read N."/>
            <person name="Prakash R."/>
            <person name="Hunter D."/>
            <person name="Zhang H."/>
            <person name="McKenzie M."/>
            <person name="Knabel M."/>
            <person name="Harris A."/>
            <person name="Allan A.C."/>
            <person name="Gleave A."/>
            <person name="Chen A."/>
            <person name="Janssen B.J."/>
            <person name="Plunkett B."/>
            <person name="Ampomah-Dwamena C."/>
            <person name="Voogd C."/>
            <person name="Leif D."/>
            <person name="Lafferty D."/>
            <person name="Souleyre E.J.F."/>
            <person name="Varkonyi-Gasic E."/>
            <person name="Gambi F."/>
            <person name="Hanley J."/>
            <person name="Yao J.L."/>
            <person name="Cheung J."/>
            <person name="David K.M."/>
            <person name="Warren B."/>
            <person name="Marsh K."/>
            <person name="Snowden K.C."/>
            <person name="Lin-Wang K."/>
            <person name="Brian L."/>
            <person name="Martinez-Sanchez M."/>
            <person name="Wang M."/>
            <person name="Ileperuma N."/>
            <person name="Macnee N."/>
            <person name="Campin R."/>
            <person name="McAtee P."/>
            <person name="Drummond R.S.M."/>
            <person name="Espley R.V."/>
            <person name="Ireland H.S."/>
            <person name="Wu R."/>
            <person name="Atkinson R.G."/>
            <person name="Karunairetnam S."/>
            <person name="Bulley S."/>
            <person name="Chunkath S."/>
            <person name="Hanley Z."/>
            <person name="Storey R."/>
            <person name="Thrimawithana A.H."/>
            <person name="Thomson S."/>
            <person name="David C."/>
            <person name="Testolin R."/>
            <person name="Huang H."/>
            <person name="Hellens R.P."/>
            <person name="Schaffer R.J."/>
        </authorList>
    </citation>
    <scope>NUCLEOTIDE SEQUENCE [LARGE SCALE GENOMIC DNA]</scope>
    <source>
        <strain evidence="6">cv. Red5</strain>
    </source>
</reference>
<dbReference type="Pfam" id="PF00891">
    <property type="entry name" value="Methyltransf_2"/>
    <property type="match status" value="2"/>
</dbReference>
<feature type="domain" description="O-methyltransferase C-terminal" evidence="4">
    <location>
        <begin position="4"/>
        <end position="43"/>
    </location>
</feature>
<dbReference type="GO" id="GO:0032259">
    <property type="term" value="P:methylation"/>
    <property type="evidence" value="ECO:0007669"/>
    <property type="project" value="UniProtKB-KW"/>
</dbReference>
<dbReference type="GO" id="GO:0008171">
    <property type="term" value="F:O-methyltransferase activity"/>
    <property type="evidence" value="ECO:0007669"/>
    <property type="project" value="InterPro"/>
</dbReference>
<dbReference type="OMA" id="RANIVCC"/>
<dbReference type="InParanoid" id="A0A2R6RSD6"/>
<dbReference type="InterPro" id="IPR016461">
    <property type="entry name" value="COMT-like"/>
</dbReference>
<gene>
    <name evidence="5" type="ORF">CEY00_Acc03240</name>
</gene>
<dbReference type="SUPFAM" id="SSF53335">
    <property type="entry name" value="S-adenosyl-L-methionine-dependent methyltransferases"/>
    <property type="match status" value="2"/>
</dbReference>